<keyword evidence="3" id="KW-1185">Reference proteome</keyword>
<dbReference type="EMBL" id="BIFH01000022">
    <property type="protein sequence ID" value="GCD97004.1"/>
    <property type="molecule type" value="Genomic_DNA"/>
</dbReference>
<dbReference type="AlphaFoldDB" id="A0A401YQV7"/>
<name>A0A401YQV7_9ACTN</name>
<evidence type="ECO:0000313" key="3">
    <source>
        <dbReference type="Proteomes" id="UP000286931"/>
    </source>
</evidence>
<evidence type="ECO:0000313" key="2">
    <source>
        <dbReference type="EMBL" id="GCD97004.1"/>
    </source>
</evidence>
<protein>
    <recommendedName>
        <fullName evidence="4">SH3b domain-containing protein</fullName>
    </recommendedName>
</protein>
<reference evidence="2 3" key="1">
    <citation type="submission" date="2018-12" db="EMBL/GenBank/DDBJ databases">
        <title>Draft genome sequence of Embleya hyalina NBRC 13850T.</title>
        <authorList>
            <person name="Komaki H."/>
            <person name="Hosoyama A."/>
            <person name="Kimura A."/>
            <person name="Ichikawa N."/>
            <person name="Tamura T."/>
        </authorList>
    </citation>
    <scope>NUCLEOTIDE SEQUENCE [LARGE SCALE GENOMIC DNA]</scope>
    <source>
        <strain evidence="2 3">NBRC 13850</strain>
    </source>
</reference>
<dbReference type="Gene3D" id="2.30.30.40">
    <property type="entry name" value="SH3 Domains"/>
    <property type="match status" value="1"/>
</dbReference>
<comment type="caution">
    <text evidence="2">The sequence shown here is derived from an EMBL/GenBank/DDBJ whole genome shotgun (WGS) entry which is preliminary data.</text>
</comment>
<evidence type="ECO:0008006" key="4">
    <source>
        <dbReference type="Google" id="ProtNLM"/>
    </source>
</evidence>
<feature type="chain" id="PRO_5019092963" description="SH3b domain-containing protein" evidence="1">
    <location>
        <begin position="30"/>
        <end position="121"/>
    </location>
</feature>
<proteinExistence type="predicted"/>
<organism evidence="2 3">
    <name type="scientific">Embleya hyalina</name>
    <dbReference type="NCBI Taxonomy" id="516124"/>
    <lineage>
        <taxon>Bacteria</taxon>
        <taxon>Bacillati</taxon>
        <taxon>Actinomycetota</taxon>
        <taxon>Actinomycetes</taxon>
        <taxon>Kitasatosporales</taxon>
        <taxon>Streptomycetaceae</taxon>
        <taxon>Embleya</taxon>
    </lineage>
</organism>
<dbReference type="OrthoDB" id="4318231at2"/>
<feature type="signal peptide" evidence="1">
    <location>
        <begin position="1"/>
        <end position="29"/>
    </location>
</feature>
<dbReference type="RefSeq" id="WP_126639022.1">
    <property type="nucleotide sequence ID" value="NZ_BIFH01000022.1"/>
</dbReference>
<evidence type="ECO:0000256" key="1">
    <source>
        <dbReference type="SAM" id="SignalP"/>
    </source>
</evidence>
<sequence>MSKSAIAKSFALAMVLVGGGAALAPAAQAAPVPTGPYVRSVYKCVGGITGDGVNFRSGPGAGYAVYGSLYRGNTVQGYWGASPDLRISTNGYKYVFSFRHGRWGWVSSTWVVNYAATCVPA</sequence>
<gene>
    <name evidence="2" type="ORF">EHYA_04691</name>
</gene>
<dbReference type="Proteomes" id="UP000286931">
    <property type="component" value="Unassembled WGS sequence"/>
</dbReference>
<keyword evidence="1" id="KW-0732">Signal</keyword>
<accession>A0A401YQV7</accession>